<comment type="caution">
    <text evidence="1">The sequence shown here is derived from an EMBL/GenBank/DDBJ whole genome shotgun (WGS) entry which is preliminary data.</text>
</comment>
<name>A0AAD9Q706_ACRCE</name>
<protein>
    <submittedName>
        <fullName evidence="1">Uncharacterized protein</fullName>
    </submittedName>
</protein>
<keyword evidence="2" id="KW-1185">Reference proteome</keyword>
<accession>A0AAD9Q706</accession>
<evidence type="ECO:0000313" key="2">
    <source>
        <dbReference type="Proteomes" id="UP001249851"/>
    </source>
</evidence>
<evidence type="ECO:0000313" key="1">
    <source>
        <dbReference type="EMBL" id="KAK2555531.1"/>
    </source>
</evidence>
<reference evidence="1" key="2">
    <citation type="journal article" date="2023" name="Science">
        <title>Genomic signatures of disease resistance in endangered staghorn corals.</title>
        <authorList>
            <person name="Vollmer S.V."/>
            <person name="Selwyn J.D."/>
            <person name="Despard B.A."/>
            <person name="Roesel C.L."/>
        </authorList>
    </citation>
    <scope>NUCLEOTIDE SEQUENCE</scope>
    <source>
        <strain evidence="1">K2</strain>
    </source>
</reference>
<gene>
    <name evidence="1" type="ORF">P5673_022872</name>
</gene>
<dbReference type="AlphaFoldDB" id="A0AAD9Q706"/>
<dbReference type="Proteomes" id="UP001249851">
    <property type="component" value="Unassembled WGS sequence"/>
</dbReference>
<sequence>MLRVVEAWVATAKYDDKLNLPSVEGEEELCTMWDRSDHDNKTFFLKSAKLGIVHNLEPMKHLQTTELYNDGLNLPDVGDGDGVVTVESQQTIRNRKK</sequence>
<proteinExistence type="predicted"/>
<organism evidence="1 2">
    <name type="scientific">Acropora cervicornis</name>
    <name type="common">Staghorn coral</name>
    <dbReference type="NCBI Taxonomy" id="6130"/>
    <lineage>
        <taxon>Eukaryota</taxon>
        <taxon>Metazoa</taxon>
        <taxon>Cnidaria</taxon>
        <taxon>Anthozoa</taxon>
        <taxon>Hexacorallia</taxon>
        <taxon>Scleractinia</taxon>
        <taxon>Astrocoeniina</taxon>
        <taxon>Acroporidae</taxon>
        <taxon>Acropora</taxon>
    </lineage>
</organism>
<reference evidence="1" key="1">
    <citation type="journal article" date="2023" name="G3 (Bethesda)">
        <title>Whole genome assembly and annotation of the endangered Caribbean coral Acropora cervicornis.</title>
        <authorList>
            <person name="Selwyn J.D."/>
            <person name="Vollmer S.V."/>
        </authorList>
    </citation>
    <scope>NUCLEOTIDE SEQUENCE</scope>
    <source>
        <strain evidence="1">K2</strain>
    </source>
</reference>
<dbReference type="EMBL" id="JARQWQ010000062">
    <property type="protein sequence ID" value="KAK2555531.1"/>
    <property type="molecule type" value="Genomic_DNA"/>
</dbReference>